<dbReference type="STRING" id="453582.SAMN05421580_11527"/>
<dbReference type="RefSeq" id="WP_076486315.1">
    <property type="nucleotide sequence ID" value="NZ_FTOG01000015.1"/>
</dbReference>
<accession>A0A1N7QB90</accession>
<organism evidence="2 3">
    <name type="scientific">Rhodobacter aestuarii</name>
    <dbReference type="NCBI Taxonomy" id="453582"/>
    <lineage>
        <taxon>Bacteria</taxon>
        <taxon>Pseudomonadati</taxon>
        <taxon>Pseudomonadota</taxon>
        <taxon>Alphaproteobacteria</taxon>
        <taxon>Rhodobacterales</taxon>
        <taxon>Rhodobacter group</taxon>
        <taxon>Rhodobacter</taxon>
    </lineage>
</organism>
<dbReference type="AlphaFoldDB" id="A0A1N7QB90"/>
<gene>
    <name evidence="2" type="ORF">SAMN05421580_11527</name>
</gene>
<proteinExistence type="predicted"/>
<feature type="region of interest" description="Disordered" evidence="1">
    <location>
        <begin position="215"/>
        <end position="234"/>
    </location>
</feature>
<dbReference type="Pfam" id="PF10117">
    <property type="entry name" value="McrBC"/>
    <property type="match status" value="1"/>
</dbReference>
<dbReference type="OrthoDB" id="5184506at2"/>
<dbReference type="PANTHER" id="PTHR38733">
    <property type="entry name" value="PROTEIN MCRC"/>
    <property type="match status" value="1"/>
</dbReference>
<sequence length="429" mass="47666">MRQWQRFTAIEYAKPSALHEEIAKRGDVSASAARELLLRAGDRVRGILGLESVPLSINADRFQFQNVAGLLVLASGLELEIAPKFLGSAPGWREDFFFLATLSHHGRLLDNEGLKSSASATSDLATLIGRSLIEMYWKNQRRPLRTYRRLPHSEFAIEGDFDPEDLSVPTEEGFSQSVTSFTRENPYNAVIRAAAAGLAPIVPDVETRVRLERLAQHLPHQQRPSRLQDRRMPSRSRAWQPTFDLSLDILRGLGGAYDPKNALAPGYVMQTWQVWEQLVSLSLRNALMPKNVLLQSPNRLGTRTQDGAVRVLNVVPDAIATVADCSGQRRIIVDAKYKGHVDRSATSISNADIYESLAFSRATGISEVVLVYPRPVKEAVHFRDEVGHAAEFSRVEADSILIRAVEVGVRGISGRSGLKNFTEALRRVL</sequence>
<name>A0A1N7QB90_9RHOB</name>
<dbReference type="InterPro" id="IPR019292">
    <property type="entry name" value="McrC"/>
</dbReference>
<reference evidence="3" key="1">
    <citation type="submission" date="2017-01" db="EMBL/GenBank/DDBJ databases">
        <authorList>
            <person name="Varghese N."/>
            <person name="Submissions S."/>
        </authorList>
    </citation>
    <scope>NUCLEOTIDE SEQUENCE [LARGE SCALE GENOMIC DNA]</scope>
    <source>
        <strain evidence="3">DSM 19945</strain>
    </source>
</reference>
<protein>
    <submittedName>
        <fullName evidence="2">McrBC 5-methylcytosine restriction system component</fullName>
    </submittedName>
</protein>
<evidence type="ECO:0000313" key="3">
    <source>
        <dbReference type="Proteomes" id="UP000186221"/>
    </source>
</evidence>
<dbReference type="EMBL" id="FTOG01000015">
    <property type="protein sequence ID" value="SIT20163.1"/>
    <property type="molecule type" value="Genomic_DNA"/>
</dbReference>
<keyword evidence="3" id="KW-1185">Reference proteome</keyword>
<evidence type="ECO:0000313" key="2">
    <source>
        <dbReference type="EMBL" id="SIT20163.1"/>
    </source>
</evidence>
<evidence type="ECO:0000256" key="1">
    <source>
        <dbReference type="SAM" id="MobiDB-lite"/>
    </source>
</evidence>
<dbReference type="PANTHER" id="PTHR38733:SF1">
    <property type="entry name" value="TYPE IV METHYL-DIRECTED RESTRICTION ENZYME ECOKMCRBC"/>
    <property type="match status" value="1"/>
</dbReference>
<dbReference type="Proteomes" id="UP000186221">
    <property type="component" value="Unassembled WGS sequence"/>
</dbReference>